<dbReference type="EMBL" id="UZAK01038801">
    <property type="protein sequence ID" value="VDP61781.1"/>
    <property type="molecule type" value="Genomic_DNA"/>
</dbReference>
<protein>
    <submittedName>
        <fullName evidence="3">Polyprotein</fullName>
    </submittedName>
</protein>
<dbReference type="STRING" id="6186.A0A183KND1"/>
<dbReference type="AlphaFoldDB" id="A0A183KND1"/>
<reference evidence="3" key="1">
    <citation type="submission" date="2016-06" db="UniProtKB">
        <authorList>
            <consortium name="WormBaseParasite"/>
        </authorList>
    </citation>
    <scope>IDENTIFICATION</scope>
</reference>
<evidence type="ECO:0000313" key="3">
    <source>
        <dbReference type="WBParaSite" id="SCUD_0001656101-mRNA-1"/>
    </source>
</evidence>
<name>A0A183KND1_9TREM</name>
<sequence length="189" mass="21001">MIGTYGGNTKPAEFNEISADTISEIKEMTDVGLLSVKFNKYIAVKLSAVICDAPARSDVRYTVNHNGKAGCDRCIVVGRRLDGKMASPNGGYMLRTDDSFCRQTQSIHRQGHSILETLPINMISTFSLDPMHMMAMLTRLMDDDPKTSMRHVLSHLMTPEVASDFTLLGTSSKRALEKCRFYGCIRSNL</sequence>
<proteinExistence type="predicted"/>
<accession>A0A183KND1</accession>
<dbReference type="WBParaSite" id="SCUD_0001656101-mRNA-1">
    <property type="protein sequence ID" value="SCUD_0001656101-mRNA-1"/>
    <property type="gene ID" value="SCUD_0001656101"/>
</dbReference>
<evidence type="ECO:0000313" key="1">
    <source>
        <dbReference type="EMBL" id="VDP61781.1"/>
    </source>
</evidence>
<reference evidence="1 2" key="2">
    <citation type="submission" date="2018-11" db="EMBL/GenBank/DDBJ databases">
        <authorList>
            <consortium name="Pathogen Informatics"/>
        </authorList>
    </citation>
    <scope>NUCLEOTIDE SEQUENCE [LARGE SCALE GENOMIC DNA]</scope>
    <source>
        <strain evidence="1">Dakar</strain>
        <strain evidence="2">Dakar, Senegal</strain>
    </source>
</reference>
<keyword evidence="2" id="KW-1185">Reference proteome</keyword>
<organism evidence="3">
    <name type="scientific">Schistosoma curassoni</name>
    <dbReference type="NCBI Taxonomy" id="6186"/>
    <lineage>
        <taxon>Eukaryota</taxon>
        <taxon>Metazoa</taxon>
        <taxon>Spiralia</taxon>
        <taxon>Lophotrochozoa</taxon>
        <taxon>Platyhelminthes</taxon>
        <taxon>Trematoda</taxon>
        <taxon>Digenea</taxon>
        <taxon>Strigeidida</taxon>
        <taxon>Schistosomatoidea</taxon>
        <taxon>Schistosomatidae</taxon>
        <taxon>Schistosoma</taxon>
    </lineage>
</organism>
<evidence type="ECO:0000313" key="2">
    <source>
        <dbReference type="Proteomes" id="UP000279833"/>
    </source>
</evidence>
<dbReference type="Proteomes" id="UP000279833">
    <property type="component" value="Unassembled WGS sequence"/>
</dbReference>
<dbReference type="PANTHER" id="PTHR33053">
    <property type="entry name" value="PROTEIN, PUTATIVE-RELATED"/>
    <property type="match status" value="1"/>
</dbReference>
<gene>
    <name evidence="1" type="ORF">SCUD_LOCUS16558</name>
</gene>